<feature type="chain" id="PRO_5002138802" evidence="1">
    <location>
        <begin position="18"/>
        <end position="400"/>
    </location>
</feature>
<sequence length="400" mass="42962">MFRQLLIASLIAACVHGAPSPRPPPPATPQFFNNVTVFAPPESWVSHSTSYARSVLLDQNCEKDNVLLASWTFSPPDGPYLPIAKSTDDGYSWTEISRVYFTHGNYTGGIILQPFLFELPQQIGKYPAGTILATGNAIPANFASTNIELYASQDKGLTWEFVSVVATGGAPNTDNGATPVWEPFIGIYDNQVLVYYSDQRDPLHGQKLSLQTSHNLLQWGGVINAVAFANYTQRPGMATVAQIGNGKWMISHEVGLAPQGDLAPYAVHYSIADSPLEFGSAPSHLLQARNTGTISSAGPYTVWTPAGGPHGTIVVSDSTYSQVFINTNNGDPDSWDEVETGLGVSYTRGLRVMPNESVILFMNGGYYGLPAATVTAGEWLVPGPPSSKDTISSCKNPHGH</sequence>
<dbReference type="EMBL" id="DF933846">
    <property type="protein sequence ID" value="GAM43537.1"/>
    <property type="molecule type" value="Genomic_DNA"/>
</dbReference>
<evidence type="ECO:0000256" key="1">
    <source>
        <dbReference type="SAM" id="SignalP"/>
    </source>
</evidence>
<evidence type="ECO:0000313" key="3">
    <source>
        <dbReference type="Proteomes" id="UP000053095"/>
    </source>
</evidence>
<accession>A0A0B8N5U9</accession>
<name>A0A0B8N5U9_TALPI</name>
<protein>
    <submittedName>
        <fullName evidence="2">BNR/Asp-box repeat domain protein</fullName>
    </submittedName>
</protein>
<dbReference type="PANTHER" id="PTHR38792:SF3">
    <property type="entry name" value="BNR_ASP-BOX REPEAT DOMAIN PROTEIN (AFU_ORTHOLOGUE AFUA_7G06430)-RELATED"/>
    <property type="match status" value="1"/>
</dbReference>
<reference evidence="3" key="1">
    <citation type="journal article" date="2015" name="Genome Announc.">
        <title>Draft genome sequence of Talaromyces cellulolyticus strain Y-94, a source of lignocellulosic biomass-degrading enzymes.</title>
        <authorList>
            <person name="Fujii T."/>
            <person name="Koike H."/>
            <person name="Sawayama S."/>
            <person name="Yano S."/>
            <person name="Inoue H."/>
        </authorList>
    </citation>
    <scope>NUCLEOTIDE SEQUENCE [LARGE SCALE GENOMIC DNA]</scope>
    <source>
        <strain evidence="3">Y-94</strain>
    </source>
</reference>
<feature type="signal peptide" evidence="1">
    <location>
        <begin position="1"/>
        <end position="17"/>
    </location>
</feature>
<keyword evidence="1" id="KW-0732">Signal</keyword>
<dbReference type="AlphaFoldDB" id="A0A0B8N5U9"/>
<dbReference type="SUPFAM" id="SSF50939">
    <property type="entry name" value="Sialidases"/>
    <property type="match status" value="1"/>
</dbReference>
<keyword evidence="3" id="KW-1185">Reference proteome</keyword>
<dbReference type="Gene3D" id="2.120.10.10">
    <property type="match status" value="1"/>
</dbReference>
<evidence type="ECO:0000313" key="2">
    <source>
        <dbReference type="EMBL" id="GAM43537.1"/>
    </source>
</evidence>
<proteinExistence type="predicted"/>
<dbReference type="PANTHER" id="PTHR38792">
    <property type="entry name" value="BNR/ASP-BOX REPEAT DOMAIN PROTEIN (AFU_ORTHOLOGUE AFUA_7G06430)-RELATED"/>
    <property type="match status" value="1"/>
</dbReference>
<dbReference type="InterPro" id="IPR036278">
    <property type="entry name" value="Sialidase_sf"/>
</dbReference>
<organism evidence="2 3">
    <name type="scientific">Talaromyces pinophilus</name>
    <name type="common">Penicillium pinophilum</name>
    <dbReference type="NCBI Taxonomy" id="128442"/>
    <lineage>
        <taxon>Eukaryota</taxon>
        <taxon>Fungi</taxon>
        <taxon>Dikarya</taxon>
        <taxon>Ascomycota</taxon>
        <taxon>Pezizomycotina</taxon>
        <taxon>Eurotiomycetes</taxon>
        <taxon>Eurotiomycetidae</taxon>
        <taxon>Eurotiales</taxon>
        <taxon>Trichocomaceae</taxon>
        <taxon>Talaromyces</taxon>
        <taxon>Talaromyces sect. Talaromyces</taxon>
    </lineage>
</organism>
<dbReference type="Proteomes" id="UP000053095">
    <property type="component" value="Unassembled WGS sequence"/>
</dbReference>
<gene>
    <name evidence="2" type="ORF">TCE0_050r18426</name>
</gene>